<evidence type="ECO:0000256" key="6">
    <source>
        <dbReference type="ARBA" id="ARBA00023136"/>
    </source>
</evidence>
<name>A0A031K4W0_9SPHN</name>
<dbReference type="Pfam" id="PF09594">
    <property type="entry name" value="GT87"/>
    <property type="match status" value="1"/>
</dbReference>
<dbReference type="GO" id="GO:0005886">
    <property type="term" value="C:plasma membrane"/>
    <property type="evidence" value="ECO:0007669"/>
    <property type="project" value="UniProtKB-SubCell"/>
</dbReference>
<dbReference type="EMBL" id="JFYZ01000001">
    <property type="protein sequence ID" value="EZP84986.1"/>
    <property type="molecule type" value="Genomic_DNA"/>
</dbReference>
<comment type="similarity">
    <text evidence="7">Belongs to the glycosyltransferase 87 family.</text>
</comment>
<comment type="subcellular location">
    <subcellularLocation>
        <location evidence="1">Cell membrane</location>
        <topology evidence="1">Multi-pass membrane protein</topology>
    </subcellularLocation>
</comment>
<reference evidence="10 11" key="1">
    <citation type="submission" date="2014-03" db="EMBL/GenBank/DDBJ databases">
        <title>Whole genome sequence of Novosphingobium resinovorum KF1.</title>
        <authorList>
            <person name="Gan H.M."/>
            <person name="Gan H.Y."/>
            <person name="Chew T.H."/>
            <person name="Savka M.A."/>
        </authorList>
    </citation>
    <scope>NUCLEOTIDE SEQUENCE [LARGE SCALE GENOMIC DNA]</scope>
    <source>
        <strain evidence="10 11">KF1</strain>
    </source>
</reference>
<reference evidence="12" key="3">
    <citation type="journal article" date="2017" name="J. Biotechnol.">
        <title>Complete genome sequence of Novosphingobium resinovorum SA1, a versatile xenobiotic-degrading bacterium capable of utilizing sulfanilic acid.</title>
        <authorList>
            <person name="Hegedus B."/>
            <person name="Kos P.B."/>
            <person name="Balint B."/>
            <person name="Maroti G."/>
            <person name="Gan H.M."/>
            <person name="Perei K."/>
            <person name="Rakhely G."/>
        </authorList>
    </citation>
    <scope>NUCLEOTIDE SEQUENCE [LARGE SCALE GENOMIC DNA]</scope>
    <source>
        <strain evidence="12">SA1</strain>
    </source>
</reference>
<keyword evidence="4 8" id="KW-0812">Transmembrane</keyword>
<dbReference type="KEGG" id="nre:BES08_03820"/>
<dbReference type="Proteomes" id="UP000024329">
    <property type="component" value="Unassembled WGS sequence"/>
</dbReference>
<evidence type="ECO:0000256" key="2">
    <source>
        <dbReference type="ARBA" id="ARBA00022475"/>
    </source>
</evidence>
<feature type="transmembrane region" description="Helical" evidence="8">
    <location>
        <begin position="370"/>
        <end position="387"/>
    </location>
</feature>
<feature type="transmembrane region" description="Helical" evidence="8">
    <location>
        <begin position="111"/>
        <end position="134"/>
    </location>
</feature>
<evidence type="ECO:0000256" key="7">
    <source>
        <dbReference type="ARBA" id="ARBA00024033"/>
    </source>
</evidence>
<dbReference type="RefSeq" id="WP_036523117.1">
    <property type="nucleotide sequence ID" value="NZ_CP017075.1"/>
</dbReference>
<evidence type="ECO:0000256" key="4">
    <source>
        <dbReference type="ARBA" id="ARBA00022692"/>
    </source>
</evidence>
<evidence type="ECO:0000313" key="9">
    <source>
        <dbReference type="EMBL" id="AOR75974.1"/>
    </source>
</evidence>
<feature type="transmembrane region" description="Helical" evidence="8">
    <location>
        <begin position="182"/>
        <end position="207"/>
    </location>
</feature>
<evidence type="ECO:0000313" key="11">
    <source>
        <dbReference type="Proteomes" id="UP000024329"/>
    </source>
</evidence>
<dbReference type="STRING" id="158500.BES08_03820"/>
<keyword evidence="5 8" id="KW-1133">Transmembrane helix</keyword>
<sequence length="399" mass="42200">MGLDFLRKMDWLGAARCGAYLRILALLNVAMLAWLVASSHGGVDRNGFLLGSDFISFWTVGHMLRAGADVYDGAAHIAAQRAFFASEGGYTAFFYPPSFLPFCWPLGGLGYFPALAAWLVTTGAVYVASVRAWWHRFLVPVPLWLLLLAFPAVPIVVTHGQTAFLVAGLLGAGLWLVPTRPVLAGVLLGLATIKPQFGLLLPIVLLLTGQWRTILAAALTAGLLAAASALLFGGEVWSGWLSASARAEEAMAAGAVGYAKMMSPFAALKLLGAATSVAYAVQAVVALVIAGLLARAAWRRGWSDGLAVLALAGAPLVTPFVLDYDMVLLAFPLLWLVGQGLRRGFAGWEKLAILLAFAAPAFARPLAMNLALPVMPLVLGLLFAVLWRRVSRPASPVAA</sequence>
<evidence type="ECO:0000256" key="8">
    <source>
        <dbReference type="SAM" id="Phobius"/>
    </source>
</evidence>
<gene>
    <name evidence="9" type="ORF">BES08_03820</name>
    <name evidence="10" type="ORF">BV97_00751</name>
</gene>
<dbReference type="InterPro" id="IPR018584">
    <property type="entry name" value="GT87"/>
</dbReference>
<dbReference type="eggNOG" id="ENOG502Z9HB">
    <property type="taxonomic scope" value="Bacteria"/>
</dbReference>
<organism evidence="10 11">
    <name type="scientific">Novosphingobium resinovorum</name>
    <dbReference type="NCBI Taxonomy" id="158500"/>
    <lineage>
        <taxon>Bacteria</taxon>
        <taxon>Pseudomonadati</taxon>
        <taxon>Pseudomonadota</taxon>
        <taxon>Alphaproteobacteria</taxon>
        <taxon>Sphingomonadales</taxon>
        <taxon>Sphingomonadaceae</taxon>
        <taxon>Novosphingobium</taxon>
    </lineage>
</organism>
<evidence type="ECO:0000256" key="3">
    <source>
        <dbReference type="ARBA" id="ARBA00022679"/>
    </source>
</evidence>
<feature type="transmembrane region" description="Helical" evidence="8">
    <location>
        <begin position="270"/>
        <end position="294"/>
    </location>
</feature>
<feature type="transmembrane region" description="Helical" evidence="8">
    <location>
        <begin position="20"/>
        <end position="37"/>
    </location>
</feature>
<dbReference type="GO" id="GO:0016758">
    <property type="term" value="F:hexosyltransferase activity"/>
    <property type="evidence" value="ECO:0007669"/>
    <property type="project" value="InterPro"/>
</dbReference>
<dbReference type="Proteomes" id="UP000094626">
    <property type="component" value="Chromosome"/>
</dbReference>
<proteinExistence type="inferred from homology"/>
<keyword evidence="3" id="KW-0808">Transferase</keyword>
<feature type="transmembrane region" description="Helical" evidence="8">
    <location>
        <begin position="143"/>
        <end position="176"/>
    </location>
</feature>
<keyword evidence="12" id="KW-1185">Reference proteome</keyword>
<feature type="transmembrane region" description="Helical" evidence="8">
    <location>
        <begin position="306"/>
        <end position="333"/>
    </location>
</feature>
<dbReference type="AlphaFoldDB" id="A0A031K4W0"/>
<evidence type="ECO:0000313" key="12">
    <source>
        <dbReference type="Proteomes" id="UP000094626"/>
    </source>
</evidence>
<accession>A0A031K4W0</accession>
<reference evidence="9" key="2">
    <citation type="submission" date="2016-08" db="EMBL/GenBank/DDBJ databases">
        <authorList>
            <person name="Seilhamer J.J."/>
        </authorList>
    </citation>
    <scope>NUCLEOTIDE SEQUENCE [LARGE SCALE GENOMIC DNA]</scope>
    <source>
        <strain evidence="9">SA1</strain>
    </source>
</reference>
<feature type="transmembrane region" description="Helical" evidence="8">
    <location>
        <begin position="214"/>
        <end position="232"/>
    </location>
</feature>
<dbReference type="EMBL" id="CP017075">
    <property type="protein sequence ID" value="AOR75974.1"/>
    <property type="molecule type" value="Genomic_DNA"/>
</dbReference>
<keyword evidence="2" id="KW-1003">Cell membrane</keyword>
<evidence type="ECO:0008006" key="13">
    <source>
        <dbReference type="Google" id="ProtNLM"/>
    </source>
</evidence>
<dbReference type="PATRIC" id="fig|158500.4.peg.770"/>
<evidence type="ECO:0000256" key="5">
    <source>
        <dbReference type="ARBA" id="ARBA00022989"/>
    </source>
</evidence>
<protein>
    <recommendedName>
        <fullName evidence="13">DUF2029 domain-containing protein</fullName>
    </recommendedName>
</protein>
<keyword evidence="6 8" id="KW-0472">Membrane</keyword>
<dbReference type="OrthoDB" id="7679563at2"/>
<evidence type="ECO:0000256" key="1">
    <source>
        <dbReference type="ARBA" id="ARBA00004651"/>
    </source>
</evidence>
<evidence type="ECO:0000313" key="10">
    <source>
        <dbReference type="EMBL" id="EZP84986.1"/>
    </source>
</evidence>